<dbReference type="AlphaFoldDB" id="A0A9W6GU30"/>
<dbReference type="Proteomes" id="UP001144323">
    <property type="component" value="Unassembled WGS sequence"/>
</dbReference>
<keyword evidence="1" id="KW-1133">Transmembrane helix</keyword>
<sequence>MERSFATSGWNADAIAKILGVVFIIVGILGFIPNPLVSARGFFEVNTFHNIVHIVSGGILLASPYYNAPVITLRVFGVIYAIVTILGFVSLNALASMGMAVNHPDNWLHLLLAVILLWAGFTLPAEDTDRITTAHM</sequence>
<keyword evidence="3" id="KW-1185">Reference proteome</keyword>
<organism evidence="2 3">
    <name type="scientific">Methylocystis echinoides</name>
    <dbReference type="NCBI Taxonomy" id="29468"/>
    <lineage>
        <taxon>Bacteria</taxon>
        <taxon>Pseudomonadati</taxon>
        <taxon>Pseudomonadota</taxon>
        <taxon>Alphaproteobacteria</taxon>
        <taxon>Hyphomicrobiales</taxon>
        <taxon>Methylocystaceae</taxon>
        <taxon>Methylocystis</taxon>
    </lineage>
</organism>
<evidence type="ECO:0000313" key="2">
    <source>
        <dbReference type="EMBL" id="GLI93102.1"/>
    </source>
</evidence>
<feature type="transmembrane region" description="Helical" evidence="1">
    <location>
        <begin position="78"/>
        <end position="101"/>
    </location>
</feature>
<dbReference type="EMBL" id="BSEC01000001">
    <property type="protein sequence ID" value="GLI93102.1"/>
    <property type="molecule type" value="Genomic_DNA"/>
</dbReference>
<evidence type="ECO:0000256" key="1">
    <source>
        <dbReference type="SAM" id="Phobius"/>
    </source>
</evidence>
<protein>
    <submittedName>
        <fullName evidence="2">Membrane protein</fullName>
    </submittedName>
</protein>
<reference evidence="2" key="1">
    <citation type="journal article" date="2023" name="Int. J. Syst. Evol. Microbiol.">
        <title>Methylocystis iwaonis sp. nov., a type II methane-oxidizing bacterium from surface soil of a rice paddy field in Japan, and emended description of the genus Methylocystis (ex Whittenbury et al. 1970) Bowman et al. 1993.</title>
        <authorList>
            <person name="Kaise H."/>
            <person name="Sawadogo J.B."/>
            <person name="Alam M.S."/>
            <person name="Ueno C."/>
            <person name="Dianou D."/>
            <person name="Shinjo R."/>
            <person name="Asakawa S."/>
        </authorList>
    </citation>
    <scope>NUCLEOTIDE SEQUENCE</scope>
    <source>
        <strain evidence="2">LMG27198</strain>
    </source>
</reference>
<proteinExistence type="predicted"/>
<keyword evidence="1" id="KW-0472">Membrane</keyword>
<gene>
    <name evidence="2" type="ORF">LMG27198_20940</name>
</gene>
<name>A0A9W6GU30_9HYPH</name>
<feature type="transmembrane region" description="Helical" evidence="1">
    <location>
        <begin position="12"/>
        <end position="32"/>
    </location>
</feature>
<dbReference type="RefSeq" id="WP_281802724.1">
    <property type="nucleotide sequence ID" value="NZ_BSEC01000001.1"/>
</dbReference>
<comment type="caution">
    <text evidence="2">The sequence shown here is derived from an EMBL/GenBank/DDBJ whole genome shotgun (WGS) entry which is preliminary data.</text>
</comment>
<accession>A0A9W6GU30</accession>
<keyword evidence="1" id="KW-0812">Transmembrane</keyword>
<evidence type="ECO:0000313" key="3">
    <source>
        <dbReference type="Proteomes" id="UP001144323"/>
    </source>
</evidence>
<dbReference type="Pfam" id="PF14325">
    <property type="entry name" value="DUF4383"/>
    <property type="match status" value="1"/>
</dbReference>
<feature type="transmembrane region" description="Helical" evidence="1">
    <location>
        <begin position="107"/>
        <end position="125"/>
    </location>
</feature>